<sequence>MGELKINLIQAKSVFIKSGLPGSDWVINPYNGCLFGCMYCYAAQIARWKHPNEEWGTYLDVKINAPELLKKELTKLEKRLKTKNFGSVFFSSVTDPYVGMEAKYQITRKCLEVLADFRYEGSIGIQTKSPLVTKDIDVLKKLKKVSVGFTVTTLDDKVSRFLEVKAPPITARIDALKKLHNNTISTYAFIGPILPYFINTEQKINELLNKLQEVGVNEVWFEHINLSPITKARLYQYLKKEAPELIPYFNQTDTKDYREKLEKIIQKALKGRGLKIGLGKVIYHRKLPKKK</sequence>
<dbReference type="PANTHER" id="PTHR43432:SF6">
    <property type="entry name" value="RADICAL SAM CORE DOMAIN-CONTAINING PROTEIN"/>
    <property type="match status" value="1"/>
</dbReference>
<dbReference type="InterPro" id="IPR006638">
    <property type="entry name" value="Elp3/MiaA/NifB-like_rSAM"/>
</dbReference>
<evidence type="ECO:0000256" key="2">
    <source>
        <dbReference type="ARBA" id="ARBA00023004"/>
    </source>
</evidence>
<dbReference type="SFLD" id="SFLDG01084">
    <property type="entry name" value="Uncharacterised_Radical_SAM_Su"/>
    <property type="match status" value="1"/>
</dbReference>
<dbReference type="SFLD" id="SFLDS00029">
    <property type="entry name" value="Radical_SAM"/>
    <property type="match status" value="1"/>
</dbReference>
<dbReference type="Gene3D" id="3.80.30.30">
    <property type="match status" value="1"/>
</dbReference>
<dbReference type="Pfam" id="PF04055">
    <property type="entry name" value="Radical_SAM"/>
    <property type="match status" value="1"/>
</dbReference>
<dbReference type="InterPro" id="IPR040086">
    <property type="entry name" value="MJ0683-like"/>
</dbReference>
<name>A0A2M7QJG4_9BACT</name>
<comment type="caution">
    <text evidence="5">The sequence shown here is derived from an EMBL/GenBank/DDBJ whole genome shotgun (WGS) entry which is preliminary data.</text>
</comment>
<organism evidence="5 6">
    <name type="scientific">Candidatus Roizmanbacteria bacterium CG_4_10_14_0_8_um_filter_33_9</name>
    <dbReference type="NCBI Taxonomy" id="1974826"/>
    <lineage>
        <taxon>Bacteria</taxon>
        <taxon>Candidatus Roizmaniibacteriota</taxon>
    </lineage>
</organism>
<protein>
    <submittedName>
        <fullName evidence="5">Radical SAM protein</fullName>
    </submittedName>
</protein>
<feature type="domain" description="Elp3/MiaA/NifB-like radical SAM core" evidence="4">
    <location>
        <begin position="23"/>
        <end position="259"/>
    </location>
</feature>
<dbReference type="EMBL" id="PFLI01000024">
    <property type="protein sequence ID" value="PIY72484.1"/>
    <property type="molecule type" value="Genomic_DNA"/>
</dbReference>
<keyword evidence="1" id="KW-0479">Metal-binding</keyword>
<gene>
    <name evidence="5" type="ORF">COY87_00755</name>
</gene>
<dbReference type="InterPro" id="IPR058240">
    <property type="entry name" value="rSAM_sf"/>
</dbReference>
<dbReference type="CDD" id="cd01335">
    <property type="entry name" value="Radical_SAM"/>
    <property type="match status" value="1"/>
</dbReference>
<evidence type="ECO:0000256" key="1">
    <source>
        <dbReference type="ARBA" id="ARBA00022723"/>
    </source>
</evidence>
<evidence type="ECO:0000256" key="3">
    <source>
        <dbReference type="ARBA" id="ARBA00023014"/>
    </source>
</evidence>
<evidence type="ECO:0000313" key="6">
    <source>
        <dbReference type="Proteomes" id="UP000229401"/>
    </source>
</evidence>
<dbReference type="InterPro" id="IPR007197">
    <property type="entry name" value="rSAM"/>
</dbReference>
<reference evidence="6" key="1">
    <citation type="submission" date="2017-09" db="EMBL/GenBank/DDBJ databases">
        <title>Depth-based differentiation of microbial function through sediment-hosted aquifers and enrichment of novel symbionts in the deep terrestrial subsurface.</title>
        <authorList>
            <person name="Probst A.J."/>
            <person name="Ladd B."/>
            <person name="Jarett J.K."/>
            <person name="Geller-Mcgrath D.E."/>
            <person name="Sieber C.M.K."/>
            <person name="Emerson J.B."/>
            <person name="Anantharaman K."/>
            <person name="Thomas B.C."/>
            <person name="Malmstrom R."/>
            <person name="Stieglmeier M."/>
            <person name="Klingl A."/>
            <person name="Woyke T."/>
            <person name="Ryan C.M."/>
            <person name="Banfield J.F."/>
        </authorList>
    </citation>
    <scope>NUCLEOTIDE SEQUENCE [LARGE SCALE GENOMIC DNA]</scope>
</reference>
<keyword evidence="3" id="KW-0411">Iron-sulfur</keyword>
<dbReference type="GO" id="GO:0003824">
    <property type="term" value="F:catalytic activity"/>
    <property type="evidence" value="ECO:0007669"/>
    <property type="project" value="InterPro"/>
</dbReference>
<evidence type="ECO:0000259" key="4">
    <source>
        <dbReference type="SMART" id="SM00729"/>
    </source>
</evidence>
<dbReference type="GO" id="GO:0051536">
    <property type="term" value="F:iron-sulfur cluster binding"/>
    <property type="evidence" value="ECO:0007669"/>
    <property type="project" value="UniProtKB-KW"/>
</dbReference>
<dbReference type="PANTHER" id="PTHR43432">
    <property type="entry name" value="SLR0285 PROTEIN"/>
    <property type="match status" value="1"/>
</dbReference>
<dbReference type="SMART" id="SM00729">
    <property type="entry name" value="Elp3"/>
    <property type="match status" value="1"/>
</dbReference>
<proteinExistence type="predicted"/>
<dbReference type="Proteomes" id="UP000229401">
    <property type="component" value="Unassembled WGS sequence"/>
</dbReference>
<dbReference type="GO" id="GO:0046872">
    <property type="term" value="F:metal ion binding"/>
    <property type="evidence" value="ECO:0007669"/>
    <property type="project" value="UniProtKB-KW"/>
</dbReference>
<dbReference type="SUPFAM" id="SSF102114">
    <property type="entry name" value="Radical SAM enzymes"/>
    <property type="match status" value="1"/>
</dbReference>
<dbReference type="AlphaFoldDB" id="A0A2M7QJG4"/>
<evidence type="ECO:0000313" key="5">
    <source>
        <dbReference type="EMBL" id="PIY72484.1"/>
    </source>
</evidence>
<accession>A0A2M7QJG4</accession>
<keyword evidence="2" id="KW-0408">Iron</keyword>